<feature type="compositionally biased region" description="Polar residues" evidence="1">
    <location>
        <begin position="63"/>
        <end position="77"/>
    </location>
</feature>
<evidence type="ECO:0000256" key="2">
    <source>
        <dbReference type="SAM" id="Phobius"/>
    </source>
</evidence>
<feature type="region of interest" description="Disordered" evidence="1">
    <location>
        <begin position="102"/>
        <end position="138"/>
    </location>
</feature>
<organism evidence="3">
    <name type="scientific">viral metagenome</name>
    <dbReference type="NCBI Taxonomy" id="1070528"/>
    <lineage>
        <taxon>unclassified sequences</taxon>
        <taxon>metagenomes</taxon>
        <taxon>organismal metagenomes</taxon>
    </lineage>
</organism>
<evidence type="ECO:0000313" key="3">
    <source>
        <dbReference type="EMBL" id="QHT94764.1"/>
    </source>
</evidence>
<feature type="compositionally biased region" description="Basic residues" evidence="1">
    <location>
        <begin position="109"/>
        <end position="138"/>
    </location>
</feature>
<feature type="region of interest" description="Disordered" evidence="1">
    <location>
        <begin position="30"/>
        <end position="83"/>
    </location>
</feature>
<feature type="transmembrane region" description="Helical" evidence="2">
    <location>
        <begin position="6"/>
        <end position="26"/>
    </location>
</feature>
<name>A0A6C0INI3_9ZZZZ</name>
<sequence length="138" mass="15359">MYEQSIPATAYMFIGITSLVVTYSHIMQNQPEPETEPVEISPVVENVEPTPEPEPAVETPTVSTDSNESQNTTQQNEAIPVAEAVPVDTTIQLQEPLKKIDNQSVGIGGKRKKTKLRKTKSVHQAKKKHKRKKTKRGK</sequence>
<reference evidence="3" key="1">
    <citation type="journal article" date="2020" name="Nature">
        <title>Giant virus diversity and host interactions through global metagenomics.</title>
        <authorList>
            <person name="Schulz F."/>
            <person name="Roux S."/>
            <person name="Paez-Espino D."/>
            <person name="Jungbluth S."/>
            <person name="Walsh D.A."/>
            <person name="Denef V.J."/>
            <person name="McMahon K.D."/>
            <person name="Konstantinidis K.T."/>
            <person name="Eloe-Fadrosh E.A."/>
            <person name="Kyrpides N.C."/>
            <person name="Woyke T."/>
        </authorList>
    </citation>
    <scope>NUCLEOTIDE SEQUENCE</scope>
    <source>
        <strain evidence="3">GVMAG-M-3300024261-26</strain>
    </source>
</reference>
<keyword evidence="2" id="KW-1133">Transmembrane helix</keyword>
<protein>
    <submittedName>
        <fullName evidence="3">Uncharacterized protein</fullName>
    </submittedName>
</protein>
<dbReference type="EMBL" id="MN740230">
    <property type="protein sequence ID" value="QHT94764.1"/>
    <property type="molecule type" value="Genomic_DNA"/>
</dbReference>
<dbReference type="AlphaFoldDB" id="A0A6C0INI3"/>
<evidence type="ECO:0000256" key="1">
    <source>
        <dbReference type="SAM" id="MobiDB-lite"/>
    </source>
</evidence>
<keyword evidence="2" id="KW-0472">Membrane</keyword>
<accession>A0A6C0INI3</accession>
<proteinExistence type="predicted"/>
<keyword evidence="2" id="KW-0812">Transmembrane</keyword>